<feature type="compositionally biased region" description="Gly residues" evidence="1">
    <location>
        <begin position="259"/>
        <end position="269"/>
    </location>
</feature>
<feature type="compositionally biased region" description="Basic residues" evidence="1">
    <location>
        <begin position="509"/>
        <end position="521"/>
    </location>
</feature>
<proteinExistence type="predicted"/>
<evidence type="ECO:0000313" key="3">
    <source>
        <dbReference type="EMBL" id="KAH0538034.1"/>
    </source>
</evidence>
<feature type="region of interest" description="Disordered" evidence="1">
    <location>
        <begin position="1164"/>
        <end position="1226"/>
    </location>
</feature>
<dbReference type="InterPro" id="IPR011993">
    <property type="entry name" value="PH-like_dom_sf"/>
</dbReference>
<dbReference type="GO" id="GO:0032012">
    <property type="term" value="P:regulation of ARF protein signal transduction"/>
    <property type="evidence" value="ECO:0007669"/>
    <property type="project" value="InterPro"/>
</dbReference>
<evidence type="ECO:0000256" key="1">
    <source>
        <dbReference type="SAM" id="MobiDB-lite"/>
    </source>
</evidence>
<dbReference type="InterPro" id="IPR000904">
    <property type="entry name" value="Sec7_dom"/>
</dbReference>
<dbReference type="GO" id="GO:0005085">
    <property type="term" value="F:guanyl-nucleotide exchange factor activity"/>
    <property type="evidence" value="ECO:0007669"/>
    <property type="project" value="InterPro"/>
</dbReference>
<dbReference type="PANTHER" id="PTHR10663:SF373">
    <property type="entry name" value="PH AND SEC7 DOMAIN-CONTAINING PROTEIN C11E3.11C"/>
    <property type="match status" value="1"/>
</dbReference>
<organism evidence="3 4">
    <name type="scientific">Glutinoglossum americanum</name>
    <dbReference type="NCBI Taxonomy" id="1670608"/>
    <lineage>
        <taxon>Eukaryota</taxon>
        <taxon>Fungi</taxon>
        <taxon>Dikarya</taxon>
        <taxon>Ascomycota</taxon>
        <taxon>Pezizomycotina</taxon>
        <taxon>Geoglossomycetes</taxon>
        <taxon>Geoglossales</taxon>
        <taxon>Geoglossaceae</taxon>
        <taxon>Glutinoglossum</taxon>
    </lineage>
</organism>
<feature type="compositionally biased region" description="Low complexity" evidence="1">
    <location>
        <begin position="529"/>
        <end position="546"/>
    </location>
</feature>
<feature type="compositionally biased region" description="Polar residues" evidence="1">
    <location>
        <begin position="1206"/>
        <end position="1219"/>
    </location>
</feature>
<dbReference type="InterPro" id="IPR035999">
    <property type="entry name" value="Sec7_dom_sf"/>
</dbReference>
<dbReference type="SUPFAM" id="SSF50729">
    <property type="entry name" value="PH domain-like"/>
    <property type="match status" value="1"/>
</dbReference>
<feature type="region of interest" description="Disordered" evidence="1">
    <location>
        <begin position="1"/>
        <end position="103"/>
    </location>
</feature>
<evidence type="ECO:0000259" key="2">
    <source>
        <dbReference type="PROSITE" id="PS50190"/>
    </source>
</evidence>
<feature type="compositionally biased region" description="Low complexity" evidence="1">
    <location>
        <begin position="750"/>
        <end position="765"/>
    </location>
</feature>
<accession>A0A9P8L2Z3</accession>
<feature type="compositionally biased region" description="Low complexity" evidence="1">
    <location>
        <begin position="444"/>
        <end position="462"/>
    </location>
</feature>
<feature type="compositionally biased region" description="Pro residues" evidence="1">
    <location>
        <begin position="401"/>
        <end position="416"/>
    </location>
</feature>
<dbReference type="Gene3D" id="2.30.29.30">
    <property type="entry name" value="Pleckstrin-homology domain (PH domain)/Phosphotyrosine-binding domain (PTB)"/>
    <property type="match status" value="1"/>
</dbReference>
<feature type="compositionally biased region" description="Polar residues" evidence="1">
    <location>
        <begin position="603"/>
        <end position="612"/>
    </location>
</feature>
<feature type="compositionally biased region" description="Basic and acidic residues" evidence="1">
    <location>
        <begin position="85"/>
        <end position="98"/>
    </location>
</feature>
<dbReference type="EMBL" id="JAGHQL010000125">
    <property type="protein sequence ID" value="KAH0538034.1"/>
    <property type="molecule type" value="Genomic_DNA"/>
</dbReference>
<evidence type="ECO:0000313" key="4">
    <source>
        <dbReference type="Proteomes" id="UP000698800"/>
    </source>
</evidence>
<feature type="compositionally biased region" description="Polar residues" evidence="1">
    <location>
        <begin position="1464"/>
        <end position="1498"/>
    </location>
</feature>
<feature type="region of interest" description="Disordered" evidence="1">
    <location>
        <begin position="318"/>
        <end position="628"/>
    </location>
</feature>
<feature type="compositionally biased region" description="Low complexity" evidence="1">
    <location>
        <begin position="196"/>
        <end position="214"/>
    </location>
</feature>
<comment type="caution">
    <text evidence="3">The sequence shown here is derived from an EMBL/GenBank/DDBJ whole genome shotgun (WGS) entry which is preliminary data.</text>
</comment>
<dbReference type="Gene3D" id="1.10.1000.11">
    <property type="entry name" value="Arf Nucleotide-binding Site Opener,domain 2"/>
    <property type="match status" value="1"/>
</dbReference>
<feature type="compositionally biased region" description="Basic and acidic residues" evidence="1">
    <location>
        <begin position="580"/>
        <end position="594"/>
    </location>
</feature>
<feature type="compositionally biased region" description="Basic and acidic residues" evidence="1">
    <location>
        <begin position="779"/>
        <end position="798"/>
    </location>
</feature>
<feature type="domain" description="SEC7" evidence="2">
    <location>
        <begin position="852"/>
        <end position="1029"/>
    </location>
</feature>
<feature type="compositionally biased region" description="Polar residues" evidence="1">
    <location>
        <begin position="286"/>
        <end position="302"/>
    </location>
</feature>
<name>A0A9P8L2Z3_9PEZI</name>
<feature type="region of interest" description="Disordered" evidence="1">
    <location>
        <begin position="227"/>
        <end position="272"/>
    </location>
</feature>
<reference evidence="3" key="1">
    <citation type="submission" date="2021-03" db="EMBL/GenBank/DDBJ databases">
        <title>Comparative genomics and phylogenomic investigation of the class Geoglossomycetes provide insights into ecological specialization and systematics.</title>
        <authorList>
            <person name="Melie T."/>
            <person name="Pirro S."/>
            <person name="Miller A.N."/>
            <person name="Quandt A."/>
        </authorList>
    </citation>
    <scope>NUCLEOTIDE SEQUENCE</scope>
    <source>
        <strain evidence="3">GBOQ0MN5Z8</strain>
    </source>
</reference>
<feature type="compositionally biased region" description="Basic and acidic residues" evidence="1">
    <location>
        <begin position="469"/>
        <end position="478"/>
    </location>
</feature>
<dbReference type="SMART" id="SM00222">
    <property type="entry name" value="Sec7"/>
    <property type="match status" value="1"/>
</dbReference>
<dbReference type="Pfam" id="PF01369">
    <property type="entry name" value="Sec7"/>
    <property type="match status" value="1"/>
</dbReference>
<dbReference type="OrthoDB" id="2157641at2759"/>
<gene>
    <name evidence="3" type="ORF">FGG08_005346</name>
</gene>
<dbReference type="InterPro" id="IPR023394">
    <property type="entry name" value="Sec7_C_sf"/>
</dbReference>
<feature type="compositionally biased region" description="Polar residues" evidence="1">
    <location>
        <begin position="825"/>
        <end position="834"/>
    </location>
</feature>
<feature type="compositionally biased region" description="Polar residues" evidence="1">
    <location>
        <begin position="375"/>
        <end position="386"/>
    </location>
</feature>
<feature type="region of interest" description="Disordered" evidence="1">
    <location>
        <begin position="1464"/>
        <end position="1517"/>
    </location>
</feature>
<feature type="region of interest" description="Disordered" evidence="1">
    <location>
        <begin position="662"/>
        <end position="836"/>
    </location>
</feature>
<dbReference type="Proteomes" id="UP000698800">
    <property type="component" value="Unassembled WGS sequence"/>
</dbReference>
<feature type="region of interest" description="Disordered" evidence="1">
    <location>
        <begin position="286"/>
        <end position="306"/>
    </location>
</feature>
<dbReference type="SUPFAM" id="SSF48425">
    <property type="entry name" value="Sec7 domain"/>
    <property type="match status" value="1"/>
</dbReference>
<feature type="region of interest" description="Disordered" evidence="1">
    <location>
        <begin position="128"/>
        <end position="214"/>
    </location>
</feature>
<dbReference type="PANTHER" id="PTHR10663">
    <property type="entry name" value="GUANYL-NUCLEOTIDE EXCHANGE FACTOR"/>
    <property type="match status" value="1"/>
</dbReference>
<keyword evidence="4" id="KW-1185">Reference proteome</keyword>
<sequence length="1639" mass="180144">MPNSSAKRAPPKSLDLQSSSRRGAARDGSPPRTPVKKSPRTAKGNYVGASQALRLRSPSPPPPPRGTFLDDITPVDNIRNGQQRAGDESGGVRRDSHDLSLLPREGMRESLVDNMLLSFDQLSAFVPGSSSADDDHLYSPYDGDRPSPRSPLRSPFAKNERHHRDFTYSSSYSSEIDHADDTSSRYSKLQGHNSGRRSNNSSINNNNINQGSIGRIESLRQESGRGRFFDTHRTTPSPNQGHYGHSRGSKGSSTDLGYGQQGVAGGGRWAGDMHSSALDNGYTTERMVHSSQSNMAPNNHNVFSDDEQPQTAAEYNSYDAAPTPTVPVGPRRLPPQVPAPQGAYPPQPSHPPPQTPKLERKKSSKSPKSLYNRAGRSNTLGASSVRSPVDSFGNVSDPRELPPLPAFVNPPAPSPSVPYEKPILPSPQAPTKERQGFFRRVFGSSRNAAAASPPSQSLHPSPLGQSDHPSSRGKEYQHIVEQMIRPWSPSRQQPTTPTENTPPQPPHPLNKKHSFFRRRKKSVSEHNEVPIPSLQIQQIQQVQQSQYTDAGPSPVSSLRQVMNPYLRSPGGQSEEYQPYWKDHQYVADSDDNHNSDTAGPPQNLHSRSNPTIRTVPRSREGTDFLPSQGRAIASAGKESAYPNPHARVLAATVSSHARDAGENSFLQDSSGNEDRGGRKNVGVQRRPSKLSHQDEERRPRTSPTSPTYRDMAVQSEMERESRRLPAVKNIVTTVPMPATSDGTQKSPRDASSAAAMGTKTATTAAEVSTDETVGGKGPAARDEKIPSKEPSESGDRPWLDPASPEEELNTPLSLPLEGPRKLQRESGSTNSSDFKSAASVPIVQVDDQYATGGDAIPSVVTEIIDGDESEPTAEDYALAKKVFDGNEEIITKAKAATWLGESGSAGMRARKAYMELYDWTNMSILAAMRVLCGRLVLRGETQQVDRILDAISRRWCECNPNHGFRHTDVVHTICYSLLLLNTDLHLADIEQKMTRNQFIKNTIPTILRVASEQAPETFIQKRSSFLHSKSQSPYYDQGIKSPPMTATFSRGNPEKSSLDLDAGARTYTERTAALAQLSTQDDEPPPTPQHFDTNDCSLLVKEPFTGTSKQWETQLEIILKEFFYSIRQQRLPLHGSTPEPVQDQQSSSNNLSVFAQGQNLLRRSPSVLSKAPSENLAQSSRSRPENYRPSTGRWSSKNRSRPRLYPNSTVGSSRTSLDDQSIWSPSVSSTWSKYSLNKTQTSMSVESFSSNFPQGDYQQSIGFANALSQAIIREETPGGIAAAPVAADDGATLLDNDSLELAGAPWAKEGILKHKHHLESVDKKAKNRNWTESFCVIERGMMRLFSFSTKSSTKSRHPNAGAVGGGNWTENAEALGSFLLRQTIASALPPPGYSKARPHVWALSLPTGAVHLFQAGTPEIVKEFVSTANYWSARLSKEPLMGGICNIEYGWSDTIINVALTQTEPSTPTKYSHSRTRSSSGPNPRPSLQSSIRSSMEQGTMRPRLPGDRINISDWTPPQQSMMASQLHEKDQLHALLTYVKNIEEELQKHNELRGAMLLAFSSRHPNSAKAMTNWERKSSYLLREIVKFGTYIDCLTAAQKEKERVLGEKEDAAVAKTEEQRKVEETAVVAAGEEKREG</sequence>
<feature type="compositionally biased region" description="Low complexity" evidence="1">
    <location>
        <begin position="18"/>
        <end position="28"/>
    </location>
</feature>
<dbReference type="InterPro" id="IPR041681">
    <property type="entry name" value="PH_9"/>
</dbReference>
<protein>
    <recommendedName>
        <fullName evidence="2">SEC7 domain-containing protein</fullName>
    </recommendedName>
</protein>
<feature type="region of interest" description="Disordered" evidence="1">
    <location>
        <begin position="1029"/>
        <end position="1059"/>
    </location>
</feature>
<dbReference type="PROSITE" id="PS50190">
    <property type="entry name" value="SEC7"/>
    <property type="match status" value="1"/>
</dbReference>
<feature type="compositionally biased region" description="Basic and acidic residues" evidence="1">
    <location>
        <begin position="133"/>
        <end position="147"/>
    </location>
</feature>
<feature type="compositionally biased region" description="Pro residues" evidence="1">
    <location>
        <begin position="324"/>
        <end position="355"/>
    </location>
</feature>
<dbReference type="Pfam" id="PF15410">
    <property type="entry name" value="PH_9"/>
    <property type="match status" value="1"/>
</dbReference>